<dbReference type="InterPro" id="IPR050796">
    <property type="entry name" value="SCF_F-box_component"/>
</dbReference>
<accession>K3Z0N1</accession>
<dbReference type="STRING" id="4555.K3Z0N1"/>
<feature type="domain" description="F-box associated beta-propeller type 3" evidence="1">
    <location>
        <begin position="108"/>
        <end position="343"/>
    </location>
</feature>
<dbReference type="GeneID" id="101753423"/>
<dbReference type="SUPFAM" id="SSF81383">
    <property type="entry name" value="F-box domain"/>
    <property type="match status" value="1"/>
</dbReference>
<name>K3Z0N1_SETIT</name>
<evidence type="ECO:0000313" key="4">
    <source>
        <dbReference type="EnsemblPlants" id="KQL29128"/>
    </source>
</evidence>
<dbReference type="EMBL" id="CM003528">
    <property type="protein sequence ID" value="RCV05923.1"/>
    <property type="molecule type" value="Genomic_DNA"/>
</dbReference>
<evidence type="ECO:0008006" key="6">
    <source>
        <dbReference type="Google" id="ProtNLM"/>
    </source>
</evidence>
<reference evidence="3" key="2">
    <citation type="submission" date="2015-07" db="EMBL/GenBank/DDBJ databases">
        <authorList>
            <person name="Noorani M."/>
        </authorList>
    </citation>
    <scope>NUCLEOTIDE SEQUENCE</scope>
    <source>
        <strain evidence="3">Yugu1</strain>
    </source>
</reference>
<dbReference type="EnsemblPlants" id="KQL29128">
    <property type="protein sequence ID" value="KQL29128"/>
    <property type="gene ID" value="SETIT_020097mg"/>
</dbReference>
<protein>
    <recommendedName>
        <fullName evidence="6">F-box domain-containing protein</fullName>
    </recommendedName>
</protein>
<reference evidence="3 5" key="1">
    <citation type="journal article" date="2012" name="Nat. Biotechnol.">
        <title>Reference genome sequence of the model plant Setaria.</title>
        <authorList>
            <person name="Bennetzen J.L."/>
            <person name="Schmutz J."/>
            <person name="Wang H."/>
            <person name="Percifield R."/>
            <person name="Hawkins J."/>
            <person name="Pontaroli A.C."/>
            <person name="Estep M."/>
            <person name="Feng L."/>
            <person name="Vaughn J.N."/>
            <person name="Grimwood J."/>
            <person name="Jenkins J."/>
            <person name="Barry K."/>
            <person name="Lindquist E."/>
            <person name="Hellsten U."/>
            <person name="Deshpande S."/>
            <person name="Wang X."/>
            <person name="Wu X."/>
            <person name="Mitros T."/>
            <person name="Triplett J."/>
            <person name="Yang X."/>
            <person name="Ye C.Y."/>
            <person name="Mauro-Herrera M."/>
            <person name="Wang L."/>
            <person name="Li P."/>
            <person name="Sharma M."/>
            <person name="Sharma R."/>
            <person name="Ronald P.C."/>
            <person name="Panaud O."/>
            <person name="Kellogg E.A."/>
            <person name="Brutnell T.P."/>
            <person name="Doust A.N."/>
            <person name="Tuskan G.A."/>
            <person name="Rokhsar D."/>
            <person name="Devos K.M."/>
        </authorList>
    </citation>
    <scope>NUCLEOTIDE SEQUENCE [LARGE SCALE GENOMIC DNA]</scope>
    <source>
        <strain evidence="5">cv. Yugu1</strain>
        <strain evidence="3">Yugu1</strain>
    </source>
</reference>
<dbReference type="RefSeq" id="XP_004952189.1">
    <property type="nucleotide sequence ID" value="XM_004952132.3"/>
</dbReference>
<dbReference type="eggNOG" id="ENOG502S45U">
    <property type="taxonomic scope" value="Eukaryota"/>
</dbReference>
<dbReference type="PANTHER" id="PTHR31672">
    <property type="entry name" value="BNACNNG10540D PROTEIN"/>
    <property type="match status" value="1"/>
</dbReference>
<dbReference type="AlphaFoldDB" id="K3Z0N1"/>
<evidence type="ECO:0000259" key="1">
    <source>
        <dbReference type="Pfam" id="PF08268"/>
    </source>
</evidence>
<dbReference type="PANTHER" id="PTHR31672:SF2">
    <property type="entry name" value="F-BOX DOMAIN-CONTAINING PROTEIN"/>
    <property type="match status" value="1"/>
</dbReference>
<proteinExistence type="predicted"/>
<feature type="domain" description="F-box" evidence="2">
    <location>
        <begin position="10"/>
        <end position="47"/>
    </location>
</feature>
<evidence type="ECO:0000259" key="2">
    <source>
        <dbReference type="Pfam" id="PF12937"/>
    </source>
</evidence>
<keyword evidence="5" id="KW-1185">Reference proteome</keyword>
<dbReference type="Pfam" id="PF12937">
    <property type="entry name" value="F-box-like"/>
    <property type="match status" value="1"/>
</dbReference>
<reference evidence="4" key="3">
    <citation type="submission" date="2018-08" db="UniProtKB">
        <authorList>
            <consortium name="EnsemblPlants"/>
        </authorList>
    </citation>
    <scope>IDENTIFICATION</scope>
    <source>
        <strain evidence="4">Yugu1</strain>
    </source>
</reference>
<evidence type="ECO:0000313" key="3">
    <source>
        <dbReference type="EMBL" id="RCV05923.1"/>
    </source>
</evidence>
<dbReference type="Proteomes" id="UP000004995">
    <property type="component" value="Unassembled WGS sequence"/>
</dbReference>
<dbReference type="KEGG" id="sita:101753423"/>
<dbReference type="EMBL" id="AGNK02000167">
    <property type="status" value="NOT_ANNOTATED_CDS"/>
    <property type="molecule type" value="Genomic_DNA"/>
</dbReference>
<dbReference type="InterPro" id="IPR013187">
    <property type="entry name" value="F-box-assoc_dom_typ3"/>
</dbReference>
<evidence type="ECO:0000313" key="5">
    <source>
        <dbReference type="Proteomes" id="UP000004995"/>
    </source>
</evidence>
<organism evidence="4 5">
    <name type="scientific">Setaria italica</name>
    <name type="common">Foxtail millet</name>
    <name type="synonym">Panicum italicum</name>
    <dbReference type="NCBI Taxonomy" id="4555"/>
    <lineage>
        <taxon>Eukaryota</taxon>
        <taxon>Viridiplantae</taxon>
        <taxon>Streptophyta</taxon>
        <taxon>Embryophyta</taxon>
        <taxon>Tracheophyta</taxon>
        <taxon>Spermatophyta</taxon>
        <taxon>Magnoliopsida</taxon>
        <taxon>Liliopsida</taxon>
        <taxon>Poales</taxon>
        <taxon>Poaceae</taxon>
        <taxon>PACMAD clade</taxon>
        <taxon>Panicoideae</taxon>
        <taxon>Panicodae</taxon>
        <taxon>Paniceae</taxon>
        <taxon>Cenchrinae</taxon>
        <taxon>Setaria</taxon>
    </lineage>
</organism>
<dbReference type="OMA" id="DKFLWDG"/>
<dbReference type="Pfam" id="PF08268">
    <property type="entry name" value="FBA_3"/>
    <property type="match status" value="1"/>
</dbReference>
<dbReference type="Gramene" id="KQL29128">
    <property type="protein sequence ID" value="KQL29128"/>
    <property type="gene ID" value="SETIT_020097mg"/>
</dbReference>
<dbReference type="InterPro" id="IPR036047">
    <property type="entry name" value="F-box-like_dom_sf"/>
</dbReference>
<dbReference type="Gene3D" id="1.20.1280.50">
    <property type="match status" value="1"/>
</dbReference>
<dbReference type="CDD" id="cd22157">
    <property type="entry name" value="F-box_AtFBW1-like"/>
    <property type="match status" value="1"/>
</dbReference>
<gene>
    <name evidence="4" type="primary">LOC101753423</name>
    <name evidence="3" type="ORF">SETIT_1G121700v2</name>
</gene>
<dbReference type="HOGENOM" id="CLU_032609_3_0_1"/>
<dbReference type="InterPro" id="IPR017451">
    <property type="entry name" value="F-box-assoc_interact_dom"/>
</dbReference>
<sequence length="375" mass="42671">MPQSPCAVIPVLPDELVVWEILVRLPAKALLRCRAVCGSWRRLTSDADFLLAHHRRQTSLPLVFFRGQISVHVVGDALDAFDLRGDPATAERRPILRLPLHDFLFRQYKVYASCDGLLLFSLCNRSFYICNPATRQRNALPSLIGTNVAGLYQHSPSGEYRILHRRRRYPELNSAYYILTVGPYAKPRCIGLPAATVSASIKQYIAAGLLFVCGHPPVLLHSCLHWIVYSSQENALVVFDTVSESFRCMSPPTENGQWQHLLDMDGALGISHMDESKVMVKLWVLQDYKTEVWSLKHQIELPMVELSVAMKCSFEVLVVSEKGDVLIYCSSFCHIFHCDSTGKLLHKFQWDRMLSMPTGYWFKESLVRHAFFQGQ</sequence>
<dbReference type="NCBIfam" id="TIGR01640">
    <property type="entry name" value="F_box_assoc_1"/>
    <property type="match status" value="1"/>
</dbReference>
<dbReference type="OrthoDB" id="605570at2759"/>
<dbReference type="InterPro" id="IPR001810">
    <property type="entry name" value="F-box_dom"/>
</dbReference>